<keyword evidence="2" id="KW-1185">Reference proteome</keyword>
<gene>
    <name evidence="1" type="ORF">D9758_015828</name>
</gene>
<sequence>MSVQLSAIANTRPHATLFVDLPYLLQRKLSARRSEERDRREGGRRARLWEGRKRRALSVGVYFCTVKVAAEAGKRGHTSFNLRMGSADFGNVMLMEGVTCVTEMMGLRNGFIPESIYTYHVT</sequence>
<protein>
    <submittedName>
        <fullName evidence="1">Uncharacterized protein</fullName>
    </submittedName>
</protein>
<accession>A0A8H5CF06</accession>
<evidence type="ECO:0000313" key="1">
    <source>
        <dbReference type="EMBL" id="KAF5340519.1"/>
    </source>
</evidence>
<dbReference type="AlphaFoldDB" id="A0A8H5CF06"/>
<name>A0A8H5CF06_9AGAR</name>
<proteinExistence type="predicted"/>
<organism evidence="1 2">
    <name type="scientific">Tetrapyrgos nigripes</name>
    <dbReference type="NCBI Taxonomy" id="182062"/>
    <lineage>
        <taxon>Eukaryota</taxon>
        <taxon>Fungi</taxon>
        <taxon>Dikarya</taxon>
        <taxon>Basidiomycota</taxon>
        <taxon>Agaricomycotina</taxon>
        <taxon>Agaricomycetes</taxon>
        <taxon>Agaricomycetidae</taxon>
        <taxon>Agaricales</taxon>
        <taxon>Marasmiineae</taxon>
        <taxon>Marasmiaceae</taxon>
        <taxon>Tetrapyrgos</taxon>
    </lineage>
</organism>
<reference evidence="1 2" key="1">
    <citation type="journal article" date="2020" name="ISME J.">
        <title>Uncovering the hidden diversity of litter-decomposition mechanisms in mushroom-forming fungi.</title>
        <authorList>
            <person name="Floudas D."/>
            <person name="Bentzer J."/>
            <person name="Ahren D."/>
            <person name="Johansson T."/>
            <person name="Persson P."/>
            <person name="Tunlid A."/>
        </authorList>
    </citation>
    <scope>NUCLEOTIDE SEQUENCE [LARGE SCALE GENOMIC DNA]</scope>
    <source>
        <strain evidence="1 2">CBS 291.85</strain>
    </source>
</reference>
<comment type="caution">
    <text evidence="1">The sequence shown here is derived from an EMBL/GenBank/DDBJ whole genome shotgun (WGS) entry which is preliminary data.</text>
</comment>
<dbReference type="EMBL" id="JAACJM010000174">
    <property type="protein sequence ID" value="KAF5340519.1"/>
    <property type="molecule type" value="Genomic_DNA"/>
</dbReference>
<dbReference type="Proteomes" id="UP000559256">
    <property type="component" value="Unassembled WGS sequence"/>
</dbReference>
<evidence type="ECO:0000313" key="2">
    <source>
        <dbReference type="Proteomes" id="UP000559256"/>
    </source>
</evidence>